<keyword evidence="3" id="KW-1185">Reference proteome</keyword>
<organism evidence="2 3">
    <name type="scientific">Micromonospora lupini str. Lupac 08</name>
    <dbReference type="NCBI Taxonomy" id="1150864"/>
    <lineage>
        <taxon>Bacteria</taxon>
        <taxon>Bacillati</taxon>
        <taxon>Actinomycetota</taxon>
        <taxon>Actinomycetes</taxon>
        <taxon>Micromonosporales</taxon>
        <taxon>Micromonosporaceae</taxon>
        <taxon>Micromonospora</taxon>
    </lineage>
</organism>
<evidence type="ECO:0000313" key="3">
    <source>
        <dbReference type="Proteomes" id="UP000003448"/>
    </source>
</evidence>
<gene>
    <name evidence="2" type="ORF">MILUP08_46492</name>
</gene>
<accession>I0LCP6</accession>
<reference evidence="3" key="1">
    <citation type="journal article" date="2012" name="J. Bacteriol.">
        <title>Genome Sequence of Micromonospora lupini Lupac 08, Isolated from Root Nodules of Lupinus angustifolius.</title>
        <authorList>
            <person name="Alonso-Vega P."/>
            <person name="Normand P."/>
            <person name="Bacigalupe R."/>
            <person name="Pujic P."/>
            <person name="Lajus A."/>
            <person name="Vallenet D."/>
            <person name="Carro L."/>
            <person name="Coll P."/>
            <person name="Trujillo M.E."/>
        </authorList>
    </citation>
    <scope>NUCLEOTIDE SEQUENCE [LARGE SCALE GENOMIC DNA]</scope>
    <source>
        <strain evidence="3">Lupac 08</strain>
    </source>
</reference>
<dbReference type="Proteomes" id="UP000003448">
    <property type="component" value="Unassembled WGS sequence"/>
</dbReference>
<feature type="compositionally biased region" description="Basic residues" evidence="1">
    <location>
        <begin position="85"/>
        <end position="94"/>
    </location>
</feature>
<feature type="compositionally biased region" description="Basic and acidic residues" evidence="1">
    <location>
        <begin position="56"/>
        <end position="70"/>
    </location>
</feature>
<dbReference type="EMBL" id="CAIE01000043">
    <property type="protein sequence ID" value="CCH21593.1"/>
    <property type="molecule type" value="Genomic_DNA"/>
</dbReference>
<feature type="compositionally biased region" description="Basic and acidic residues" evidence="1">
    <location>
        <begin position="1"/>
        <end position="10"/>
    </location>
</feature>
<protein>
    <submittedName>
        <fullName evidence="2">Uncharacterized protein</fullName>
    </submittedName>
</protein>
<feature type="compositionally biased region" description="Low complexity" evidence="1">
    <location>
        <begin position="71"/>
        <end position="84"/>
    </location>
</feature>
<proteinExistence type="predicted"/>
<name>I0LCP6_9ACTN</name>
<evidence type="ECO:0000313" key="2">
    <source>
        <dbReference type="EMBL" id="CCH21593.1"/>
    </source>
</evidence>
<sequence length="94" mass="10370">MGVEEPERGLQDPVPGRAGRCAVGRHRYSLDVLAAGRFYRQLRLLLPSEPLARPPAHPDEYPRPRPRYGDADTPADAPRGGAARRAGHLPRQRG</sequence>
<feature type="region of interest" description="Disordered" evidence="1">
    <location>
        <begin position="47"/>
        <end position="94"/>
    </location>
</feature>
<comment type="caution">
    <text evidence="2">The sequence shown here is derived from an EMBL/GenBank/DDBJ whole genome shotgun (WGS) entry which is preliminary data.</text>
</comment>
<feature type="region of interest" description="Disordered" evidence="1">
    <location>
        <begin position="1"/>
        <end position="20"/>
    </location>
</feature>
<evidence type="ECO:0000256" key="1">
    <source>
        <dbReference type="SAM" id="MobiDB-lite"/>
    </source>
</evidence>
<dbReference type="STRING" id="1150864.MILUP08_46492"/>
<dbReference type="AlphaFoldDB" id="I0LCP6"/>